<comment type="similarity">
    <text evidence="4">Belongs to the transketolase family. DXPS subfamily.</text>
</comment>
<dbReference type="InterPro" id="IPR005475">
    <property type="entry name" value="Transketolase-like_Pyr-bd"/>
</dbReference>
<keyword evidence="15" id="KW-1185">Reference proteome</keyword>
<evidence type="ECO:0000256" key="10">
    <source>
        <dbReference type="ARBA" id="ARBA00022977"/>
    </source>
</evidence>
<evidence type="ECO:0000256" key="9">
    <source>
        <dbReference type="ARBA" id="ARBA00022842"/>
    </source>
</evidence>
<dbReference type="AlphaFoldDB" id="R4U3M1"/>
<evidence type="ECO:0000256" key="4">
    <source>
        <dbReference type="ARBA" id="ARBA00011081"/>
    </source>
</evidence>
<dbReference type="SMART" id="SM00861">
    <property type="entry name" value="Transket_pyr"/>
    <property type="match status" value="1"/>
</dbReference>
<dbReference type="PATRIC" id="fig|1276227.3.peg.526"/>
<name>R4U3M1_9MOLU</name>
<dbReference type="InterPro" id="IPR033248">
    <property type="entry name" value="Transketolase_C"/>
</dbReference>
<dbReference type="PANTHER" id="PTHR43322:SF5">
    <property type="entry name" value="1-DEOXY-D-XYLULOSE-5-PHOSPHATE SYNTHASE, CHLOROPLASTIC"/>
    <property type="match status" value="1"/>
</dbReference>
<evidence type="ECO:0000256" key="11">
    <source>
        <dbReference type="ARBA" id="ARBA00023052"/>
    </source>
</evidence>
<dbReference type="InterPro" id="IPR029061">
    <property type="entry name" value="THDP-binding"/>
</dbReference>
<dbReference type="InterPro" id="IPR049557">
    <property type="entry name" value="Transketolase_CS"/>
</dbReference>
<evidence type="ECO:0000256" key="5">
    <source>
        <dbReference type="ARBA" id="ARBA00011738"/>
    </source>
</evidence>
<evidence type="ECO:0000313" key="14">
    <source>
        <dbReference type="EMBL" id="AGM25103.1"/>
    </source>
</evidence>
<comment type="cofactor">
    <cofactor evidence="2">
        <name>thiamine diphosphate</name>
        <dbReference type="ChEBI" id="CHEBI:58937"/>
    </cofactor>
</comment>
<reference evidence="14 15" key="1">
    <citation type="journal article" date="2013" name="Genome Biol. Evol.">
        <title>Complete genomes of two dipteran-associated spiroplasmas provided insights into the origin, dynamics, and impacts of viral invasion in spiroplasma.</title>
        <authorList>
            <person name="Ku C."/>
            <person name="Lo W.S."/>
            <person name="Chen L.L."/>
            <person name="Kuo C.H."/>
        </authorList>
    </citation>
    <scope>NUCLEOTIDE SEQUENCE [LARGE SCALE GENOMIC DNA]</scope>
    <source>
        <strain evidence="14 15">DF-1</strain>
    </source>
</reference>
<comment type="pathway">
    <text evidence="3">Metabolic intermediate biosynthesis; 1-deoxy-D-xylulose 5-phosphate biosynthesis; 1-deoxy-D-xylulose 5-phosphate from D-glyceraldehyde 3-phosphate and pyruvate: step 1/1.</text>
</comment>
<dbReference type="NCBIfam" id="NF003933">
    <property type="entry name" value="PRK05444.2-2"/>
    <property type="match status" value="1"/>
</dbReference>
<dbReference type="EMBL" id="CP005077">
    <property type="protein sequence ID" value="AGM25103.1"/>
    <property type="molecule type" value="Genomic_DNA"/>
</dbReference>
<keyword evidence="12" id="KW-0414">Isoprene biosynthesis</keyword>
<proteinExistence type="inferred from homology"/>
<dbReference type="Gene3D" id="3.40.50.920">
    <property type="match status" value="1"/>
</dbReference>
<dbReference type="Gene3D" id="3.40.50.970">
    <property type="match status" value="2"/>
</dbReference>
<dbReference type="OrthoDB" id="9803371at2"/>
<evidence type="ECO:0000313" key="15">
    <source>
        <dbReference type="Proteomes" id="UP000013964"/>
    </source>
</evidence>
<dbReference type="GO" id="GO:0019288">
    <property type="term" value="P:isopentenyl diphosphate biosynthetic process, methylerythritol 4-phosphate pathway"/>
    <property type="evidence" value="ECO:0007669"/>
    <property type="project" value="TreeGrafter"/>
</dbReference>
<evidence type="ECO:0000256" key="3">
    <source>
        <dbReference type="ARBA" id="ARBA00004980"/>
    </source>
</evidence>
<keyword evidence="8" id="KW-0479">Metal-binding</keyword>
<organism evidence="14 15">
    <name type="scientific">Spiroplasma chrysopicola DF-1</name>
    <dbReference type="NCBI Taxonomy" id="1276227"/>
    <lineage>
        <taxon>Bacteria</taxon>
        <taxon>Bacillati</taxon>
        <taxon>Mycoplasmatota</taxon>
        <taxon>Mollicutes</taxon>
        <taxon>Entomoplasmatales</taxon>
        <taxon>Spiroplasmataceae</taxon>
        <taxon>Spiroplasma</taxon>
    </lineage>
</organism>
<dbReference type="KEGG" id="scr:SCHRY_v1c05250"/>
<dbReference type="GO" id="GO:0046872">
    <property type="term" value="F:metal ion binding"/>
    <property type="evidence" value="ECO:0007669"/>
    <property type="project" value="UniProtKB-KW"/>
</dbReference>
<dbReference type="GO" id="GO:0016114">
    <property type="term" value="P:terpenoid biosynthetic process"/>
    <property type="evidence" value="ECO:0007669"/>
    <property type="project" value="InterPro"/>
</dbReference>
<comment type="cofactor">
    <cofactor evidence="1">
        <name>Mg(2+)</name>
        <dbReference type="ChEBI" id="CHEBI:18420"/>
    </cofactor>
</comment>
<gene>
    <name evidence="14" type="primary">dxs</name>
    <name evidence="14" type="ORF">SCHRY_v1c05250</name>
</gene>
<dbReference type="Proteomes" id="UP000013964">
    <property type="component" value="Chromosome"/>
</dbReference>
<evidence type="ECO:0000256" key="12">
    <source>
        <dbReference type="ARBA" id="ARBA00023229"/>
    </source>
</evidence>
<evidence type="ECO:0000256" key="1">
    <source>
        <dbReference type="ARBA" id="ARBA00001946"/>
    </source>
</evidence>
<dbReference type="eggNOG" id="COG1154">
    <property type="taxonomic scope" value="Bacteria"/>
</dbReference>
<dbReference type="Pfam" id="PF02779">
    <property type="entry name" value="Transket_pyr"/>
    <property type="match status" value="1"/>
</dbReference>
<evidence type="ECO:0000259" key="13">
    <source>
        <dbReference type="SMART" id="SM00861"/>
    </source>
</evidence>
<dbReference type="Pfam" id="PF02780">
    <property type="entry name" value="Transketolase_C"/>
    <property type="match status" value="1"/>
</dbReference>
<dbReference type="RefSeq" id="WP_016338928.1">
    <property type="nucleotide sequence ID" value="NC_021280.1"/>
</dbReference>
<keyword evidence="9" id="KW-0460">Magnesium</keyword>
<keyword evidence="7" id="KW-0808">Transferase</keyword>
<dbReference type="HOGENOM" id="CLU_009227_1_4_14"/>
<dbReference type="CDD" id="cd07033">
    <property type="entry name" value="TPP_PYR_DXS_TK_like"/>
    <property type="match status" value="1"/>
</dbReference>
<dbReference type="Pfam" id="PF13292">
    <property type="entry name" value="DXP_synthase_N"/>
    <property type="match status" value="1"/>
</dbReference>
<dbReference type="InterPro" id="IPR005477">
    <property type="entry name" value="Dxylulose-5-P_synthase"/>
</dbReference>
<evidence type="ECO:0000256" key="2">
    <source>
        <dbReference type="ARBA" id="ARBA00001964"/>
    </source>
</evidence>
<dbReference type="EC" id="2.2.1.7" evidence="6"/>
<dbReference type="PANTHER" id="PTHR43322">
    <property type="entry name" value="1-D-DEOXYXYLULOSE 5-PHOSPHATE SYNTHASE-RELATED"/>
    <property type="match status" value="1"/>
</dbReference>
<dbReference type="GO" id="GO:0005829">
    <property type="term" value="C:cytosol"/>
    <property type="evidence" value="ECO:0007669"/>
    <property type="project" value="TreeGrafter"/>
</dbReference>
<comment type="subunit">
    <text evidence="5">Homodimer.</text>
</comment>
<dbReference type="UniPathway" id="UPA00064">
    <property type="reaction ID" value="UER00091"/>
</dbReference>
<evidence type="ECO:0000256" key="6">
    <source>
        <dbReference type="ARBA" id="ARBA00013150"/>
    </source>
</evidence>
<dbReference type="GO" id="GO:0008661">
    <property type="term" value="F:1-deoxy-D-xylulose-5-phosphate synthase activity"/>
    <property type="evidence" value="ECO:0007669"/>
    <property type="project" value="UniProtKB-EC"/>
</dbReference>
<evidence type="ECO:0000256" key="8">
    <source>
        <dbReference type="ARBA" id="ARBA00022723"/>
    </source>
</evidence>
<keyword evidence="10" id="KW-0784">Thiamine biosynthesis</keyword>
<dbReference type="InterPro" id="IPR009014">
    <property type="entry name" value="Transketo_C/PFOR_II"/>
</dbReference>
<dbReference type="STRING" id="1276227.SCHRY_v1c05250"/>
<protein>
    <recommendedName>
        <fullName evidence="6">1-deoxy-D-xylulose-5-phosphate synthase</fullName>
        <ecNumber evidence="6">2.2.1.7</ecNumber>
    </recommendedName>
</protein>
<sequence>MKLADYSNFKDLKNLKTKALIELAADLRQEIIETVTKNGGHLASNLGVVELTISLLQNFDLDNNDIIIFDTGHQTYTYKILTDRKTTFSTIRLRNGLAAFQHPQESKYDFLANGHAGTGLSIAMGYSYNPKYNNIICVLGDAAFTNGLTLEALTHLGTINNKIIIVLNDNGMSISKNINILHTTVSKVRRGWFYRWSVKIAKVTKYIPPFTIFWLGYLLVEKIIHAFVIPSIFAGFKLDYIGRINGHNFKELKKGLQAAKKTSGSVVVHVNTKKGYGFGLEQEVQERYHSYSLVSQHDHEWSYYVAQQLEKSFHQASEKFYLISAAMQSSLYLEEFMDNNKNYCIDVGLAEEHAVALASGLSLDGQKVVVSIYSTFLQRCYDQVLHDIIRNHLPVIFLVDRASLSPGDGDSHHGIYDVGFLNSMGDLAIIAQPATDQEFKHLFVLALNNNRNPFFIRYPKSGITFSSPETFVPFAIGSWEYQIKTPQADYLIITYGNNIIKAQTAITTSQGDNIDLVNARFINPIDETMLATIFAHQYKKIIIFEEVLAQTGLYSKIASCFPNNQQFNLVHYGFTNGLTNDYPADITTIIKNLIGKKEKQQ</sequence>
<dbReference type="PROSITE" id="PS00801">
    <property type="entry name" value="TRANSKETOLASE_1"/>
    <property type="match status" value="1"/>
</dbReference>
<dbReference type="SUPFAM" id="SSF52518">
    <property type="entry name" value="Thiamin diphosphate-binding fold (THDP-binding)"/>
    <property type="match status" value="2"/>
</dbReference>
<keyword evidence="11" id="KW-0786">Thiamine pyrophosphate</keyword>
<dbReference type="SUPFAM" id="SSF52922">
    <property type="entry name" value="TK C-terminal domain-like"/>
    <property type="match status" value="1"/>
</dbReference>
<feature type="domain" description="Transketolase-like pyrimidine-binding" evidence="13">
    <location>
        <begin position="299"/>
        <end position="465"/>
    </location>
</feature>
<evidence type="ECO:0000256" key="7">
    <source>
        <dbReference type="ARBA" id="ARBA00022679"/>
    </source>
</evidence>
<accession>R4U3M1</accession>
<dbReference type="GO" id="GO:0009228">
    <property type="term" value="P:thiamine biosynthetic process"/>
    <property type="evidence" value="ECO:0007669"/>
    <property type="project" value="UniProtKB-KW"/>
</dbReference>